<keyword evidence="2" id="KW-1185">Reference proteome</keyword>
<sequence length="56" mass="6514">SLLTLKFNFFSTTFFRPSGDTPAIFRLSRCLHSMKCCIIYRINNFHFCSVLSLGNF</sequence>
<gene>
    <name evidence="1" type="ORF">L9F63_016848</name>
</gene>
<dbReference type="EMBL" id="JASPKZ010004575">
    <property type="protein sequence ID" value="KAJ9590032.1"/>
    <property type="molecule type" value="Genomic_DNA"/>
</dbReference>
<organism evidence="1 2">
    <name type="scientific">Diploptera punctata</name>
    <name type="common">Pacific beetle cockroach</name>
    <dbReference type="NCBI Taxonomy" id="6984"/>
    <lineage>
        <taxon>Eukaryota</taxon>
        <taxon>Metazoa</taxon>
        <taxon>Ecdysozoa</taxon>
        <taxon>Arthropoda</taxon>
        <taxon>Hexapoda</taxon>
        <taxon>Insecta</taxon>
        <taxon>Pterygota</taxon>
        <taxon>Neoptera</taxon>
        <taxon>Polyneoptera</taxon>
        <taxon>Dictyoptera</taxon>
        <taxon>Blattodea</taxon>
        <taxon>Blaberoidea</taxon>
        <taxon>Blaberidae</taxon>
        <taxon>Diplopterinae</taxon>
        <taxon>Diploptera</taxon>
    </lineage>
</organism>
<feature type="non-terminal residue" evidence="1">
    <location>
        <position position="56"/>
    </location>
</feature>
<proteinExistence type="predicted"/>
<reference evidence="1" key="2">
    <citation type="submission" date="2023-05" db="EMBL/GenBank/DDBJ databases">
        <authorList>
            <person name="Fouks B."/>
        </authorList>
    </citation>
    <scope>NUCLEOTIDE SEQUENCE</scope>
    <source>
        <strain evidence="1">Stay&amp;Tobe</strain>
        <tissue evidence="1">Testes</tissue>
    </source>
</reference>
<feature type="non-terminal residue" evidence="1">
    <location>
        <position position="1"/>
    </location>
</feature>
<dbReference type="AlphaFoldDB" id="A0AAD8A0A3"/>
<evidence type="ECO:0000313" key="2">
    <source>
        <dbReference type="Proteomes" id="UP001233999"/>
    </source>
</evidence>
<dbReference type="Proteomes" id="UP001233999">
    <property type="component" value="Unassembled WGS sequence"/>
</dbReference>
<comment type="caution">
    <text evidence="1">The sequence shown here is derived from an EMBL/GenBank/DDBJ whole genome shotgun (WGS) entry which is preliminary data.</text>
</comment>
<evidence type="ECO:0000313" key="1">
    <source>
        <dbReference type="EMBL" id="KAJ9590032.1"/>
    </source>
</evidence>
<name>A0AAD8A0A3_DIPPU</name>
<reference evidence="1" key="1">
    <citation type="journal article" date="2023" name="IScience">
        <title>Live-bearing cockroach genome reveals convergent evolutionary mechanisms linked to viviparity in insects and beyond.</title>
        <authorList>
            <person name="Fouks B."/>
            <person name="Harrison M.C."/>
            <person name="Mikhailova A.A."/>
            <person name="Marchal E."/>
            <person name="English S."/>
            <person name="Carruthers M."/>
            <person name="Jennings E.C."/>
            <person name="Chiamaka E.L."/>
            <person name="Frigard R.A."/>
            <person name="Pippel M."/>
            <person name="Attardo G.M."/>
            <person name="Benoit J.B."/>
            <person name="Bornberg-Bauer E."/>
            <person name="Tobe S.S."/>
        </authorList>
    </citation>
    <scope>NUCLEOTIDE SEQUENCE</scope>
    <source>
        <strain evidence="1">Stay&amp;Tobe</strain>
    </source>
</reference>
<accession>A0AAD8A0A3</accession>
<protein>
    <submittedName>
        <fullName evidence="1">Uncharacterized protein</fullName>
    </submittedName>
</protein>